<dbReference type="AlphaFoldDB" id="A0A8J2L4P0"/>
<protein>
    <submittedName>
        <fullName evidence="2">Uncharacterized protein</fullName>
    </submittedName>
</protein>
<dbReference type="EMBL" id="CAJVCH010534564">
    <property type="protein sequence ID" value="CAG7825003.1"/>
    <property type="molecule type" value="Genomic_DNA"/>
</dbReference>
<evidence type="ECO:0000313" key="2">
    <source>
        <dbReference type="EMBL" id="CAG7825003.1"/>
    </source>
</evidence>
<feature type="coiled-coil region" evidence="1">
    <location>
        <begin position="43"/>
        <end position="70"/>
    </location>
</feature>
<organism evidence="2 3">
    <name type="scientific">Allacma fusca</name>
    <dbReference type="NCBI Taxonomy" id="39272"/>
    <lineage>
        <taxon>Eukaryota</taxon>
        <taxon>Metazoa</taxon>
        <taxon>Ecdysozoa</taxon>
        <taxon>Arthropoda</taxon>
        <taxon>Hexapoda</taxon>
        <taxon>Collembola</taxon>
        <taxon>Symphypleona</taxon>
        <taxon>Sminthuridae</taxon>
        <taxon>Allacma</taxon>
    </lineage>
</organism>
<dbReference type="Proteomes" id="UP000708208">
    <property type="component" value="Unassembled WGS sequence"/>
</dbReference>
<keyword evidence="1" id="KW-0175">Coiled coil</keyword>
<gene>
    <name evidence="2" type="ORF">AFUS01_LOCUS35129</name>
</gene>
<sequence length="76" mass="8873">MENRSANEDLLREMKILVEQVRLKLERSQTTSNGVKENIMAKIRKCEELMSSADLKIKQLELEKKNLERATKLIKS</sequence>
<evidence type="ECO:0000313" key="3">
    <source>
        <dbReference type="Proteomes" id="UP000708208"/>
    </source>
</evidence>
<evidence type="ECO:0000256" key="1">
    <source>
        <dbReference type="SAM" id="Coils"/>
    </source>
</evidence>
<keyword evidence="3" id="KW-1185">Reference proteome</keyword>
<name>A0A8J2L4P0_9HEXA</name>
<accession>A0A8J2L4P0</accession>
<feature type="non-terminal residue" evidence="2">
    <location>
        <position position="76"/>
    </location>
</feature>
<proteinExistence type="predicted"/>
<reference evidence="2" key="1">
    <citation type="submission" date="2021-06" db="EMBL/GenBank/DDBJ databases">
        <authorList>
            <person name="Hodson N. C."/>
            <person name="Mongue J. A."/>
            <person name="Jaron S. K."/>
        </authorList>
    </citation>
    <scope>NUCLEOTIDE SEQUENCE</scope>
</reference>
<comment type="caution">
    <text evidence="2">The sequence shown here is derived from an EMBL/GenBank/DDBJ whole genome shotgun (WGS) entry which is preliminary data.</text>
</comment>